<protein>
    <submittedName>
        <fullName evidence="1">Uncharacterized protein</fullName>
    </submittedName>
</protein>
<organism evidence="1 2">
    <name type="scientific">Riccia sorocarpa</name>
    <dbReference type="NCBI Taxonomy" id="122646"/>
    <lineage>
        <taxon>Eukaryota</taxon>
        <taxon>Viridiplantae</taxon>
        <taxon>Streptophyta</taxon>
        <taxon>Embryophyta</taxon>
        <taxon>Marchantiophyta</taxon>
        <taxon>Marchantiopsida</taxon>
        <taxon>Marchantiidae</taxon>
        <taxon>Marchantiales</taxon>
        <taxon>Ricciaceae</taxon>
        <taxon>Riccia</taxon>
    </lineage>
</organism>
<sequence length="102" mass="11194">MAKGIFHGEIWALSVMNHAAQKTWRRVGEDYCGMVEARIVGNLPAIEDDGWAVAYFEDLTSIALVVLGAAESAYDHRERLGLSALSWSFNEAWTPRLPGAAS</sequence>
<dbReference type="EMBL" id="JBJQOH010000002">
    <property type="protein sequence ID" value="KAL3696786.1"/>
    <property type="molecule type" value="Genomic_DNA"/>
</dbReference>
<evidence type="ECO:0000313" key="2">
    <source>
        <dbReference type="Proteomes" id="UP001633002"/>
    </source>
</evidence>
<dbReference type="AlphaFoldDB" id="A0ABD3I0L0"/>
<proteinExistence type="predicted"/>
<name>A0ABD3I0L0_9MARC</name>
<dbReference type="Proteomes" id="UP001633002">
    <property type="component" value="Unassembled WGS sequence"/>
</dbReference>
<keyword evidence="2" id="KW-1185">Reference proteome</keyword>
<gene>
    <name evidence="1" type="ORF">R1sor_010862</name>
</gene>
<accession>A0ABD3I0L0</accession>
<reference evidence="1 2" key="1">
    <citation type="submission" date="2024-09" db="EMBL/GenBank/DDBJ databases">
        <title>Chromosome-scale assembly of Riccia sorocarpa.</title>
        <authorList>
            <person name="Paukszto L."/>
        </authorList>
    </citation>
    <scope>NUCLEOTIDE SEQUENCE [LARGE SCALE GENOMIC DNA]</scope>
    <source>
        <strain evidence="1">LP-2024</strain>
        <tissue evidence="1">Aerial parts of the thallus</tissue>
    </source>
</reference>
<evidence type="ECO:0000313" key="1">
    <source>
        <dbReference type="EMBL" id="KAL3696786.1"/>
    </source>
</evidence>
<comment type="caution">
    <text evidence="1">The sequence shown here is derived from an EMBL/GenBank/DDBJ whole genome shotgun (WGS) entry which is preliminary data.</text>
</comment>